<protein>
    <recommendedName>
        <fullName evidence="4">coproporphyrinogen oxidase</fullName>
        <ecNumber evidence="4">1.3.3.3</ecNumber>
    </recommendedName>
</protein>
<accession>A0A7S0HIM6</accession>
<dbReference type="InterPro" id="IPR018375">
    <property type="entry name" value="Coprogen_oxidase_CS"/>
</dbReference>
<dbReference type="InterPro" id="IPR001260">
    <property type="entry name" value="Coprogen_oxidase_aer"/>
</dbReference>
<evidence type="ECO:0000256" key="6">
    <source>
        <dbReference type="ARBA" id="ARBA00023244"/>
    </source>
</evidence>
<dbReference type="InterPro" id="IPR036406">
    <property type="entry name" value="Coprogen_oxidase_aer_sf"/>
</dbReference>
<dbReference type="UniPathway" id="UPA00251">
    <property type="reaction ID" value="UER00322"/>
</dbReference>
<organism evidence="7">
    <name type="scientific">Phaeocystis antarctica</name>
    <dbReference type="NCBI Taxonomy" id="33657"/>
    <lineage>
        <taxon>Eukaryota</taxon>
        <taxon>Haptista</taxon>
        <taxon>Haptophyta</taxon>
        <taxon>Prymnesiophyceae</taxon>
        <taxon>Phaeocystales</taxon>
        <taxon>Phaeocystaceae</taxon>
        <taxon>Phaeocystis</taxon>
    </lineage>
</organism>
<dbReference type="GO" id="GO:0005737">
    <property type="term" value="C:cytoplasm"/>
    <property type="evidence" value="ECO:0007669"/>
    <property type="project" value="TreeGrafter"/>
</dbReference>
<dbReference type="GO" id="GO:0006782">
    <property type="term" value="P:protoporphyrinogen IX biosynthetic process"/>
    <property type="evidence" value="ECO:0007669"/>
    <property type="project" value="UniProtKB-UniPathway"/>
</dbReference>
<comment type="similarity">
    <text evidence="2">Belongs to the aerobic coproporphyrinogen-III oxidase family.</text>
</comment>
<dbReference type="Pfam" id="PF01218">
    <property type="entry name" value="Coprogen_oxidas"/>
    <property type="match status" value="1"/>
</dbReference>
<dbReference type="PANTHER" id="PTHR10755">
    <property type="entry name" value="COPROPORPHYRINOGEN III OXIDASE, MITOCHONDRIAL"/>
    <property type="match status" value="1"/>
</dbReference>
<dbReference type="Gene3D" id="3.40.1500.10">
    <property type="entry name" value="Coproporphyrinogen III oxidase, aerobic"/>
    <property type="match status" value="1"/>
</dbReference>
<dbReference type="PANTHER" id="PTHR10755:SF0">
    <property type="entry name" value="OXYGEN-DEPENDENT COPROPORPHYRINOGEN-III OXIDASE, MITOCHONDRIAL"/>
    <property type="match status" value="1"/>
</dbReference>
<name>A0A7S0HIM6_9EUKA</name>
<dbReference type="EMBL" id="HBEP01014036">
    <property type="protein sequence ID" value="CAD8483352.1"/>
    <property type="molecule type" value="Transcribed_RNA"/>
</dbReference>
<reference evidence="7" key="1">
    <citation type="submission" date="2021-01" db="EMBL/GenBank/DDBJ databases">
        <authorList>
            <person name="Corre E."/>
            <person name="Pelletier E."/>
            <person name="Niang G."/>
            <person name="Scheremetjew M."/>
            <person name="Finn R."/>
            <person name="Kale V."/>
            <person name="Holt S."/>
            <person name="Cochrane G."/>
            <person name="Meng A."/>
            <person name="Brown T."/>
            <person name="Cohen L."/>
        </authorList>
    </citation>
    <scope>NUCLEOTIDE SEQUENCE</scope>
    <source>
        <strain evidence="7">CCMP1374</strain>
    </source>
</reference>
<proteinExistence type="inferred from homology"/>
<dbReference type="PRINTS" id="PR00073">
    <property type="entry name" value="COPRGNOXDASE"/>
</dbReference>
<dbReference type="AlphaFoldDB" id="A0A7S0HIM6"/>
<keyword evidence="6" id="KW-0627">Porphyrin biosynthesis</keyword>
<dbReference type="GO" id="GO:0004109">
    <property type="term" value="F:coproporphyrinogen oxidase activity"/>
    <property type="evidence" value="ECO:0007669"/>
    <property type="project" value="UniProtKB-EC"/>
</dbReference>
<evidence type="ECO:0000256" key="2">
    <source>
        <dbReference type="ARBA" id="ARBA00010644"/>
    </source>
</evidence>
<dbReference type="EC" id="1.3.3.3" evidence="4"/>
<evidence type="ECO:0000256" key="1">
    <source>
        <dbReference type="ARBA" id="ARBA00005168"/>
    </source>
</evidence>
<sequence length="192" mass="22596">MHFNYRYFETDGGVWWFGGGSDLTPSYLDVDDVKNFHQSYKDVCDKHDPEYYTKFKAWADDYFKIPHRGETRGLGGIFFDDLNDRTPDEIFAFSKDCLDNVIPAYLPAVAKHKDDDFTQKQKEWQQMRRGRYVEFNLVYDRGTVFGLKTGGRIESILMSLPETARWEYNHQVEEGSPEAEIMDAFKNPREWA</sequence>
<dbReference type="SUPFAM" id="SSF102886">
    <property type="entry name" value="Coproporphyrinogen III oxidase"/>
    <property type="match status" value="1"/>
</dbReference>
<evidence type="ECO:0000256" key="5">
    <source>
        <dbReference type="ARBA" id="ARBA00023002"/>
    </source>
</evidence>
<keyword evidence="5" id="KW-0560">Oxidoreductase</keyword>
<evidence type="ECO:0000313" key="7">
    <source>
        <dbReference type="EMBL" id="CAD8483352.1"/>
    </source>
</evidence>
<comment type="subunit">
    <text evidence="3">Homodimer.</text>
</comment>
<evidence type="ECO:0000256" key="3">
    <source>
        <dbReference type="ARBA" id="ARBA00011738"/>
    </source>
</evidence>
<dbReference type="PROSITE" id="PS01021">
    <property type="entry name" value="COPROGEN_OXIDASE"/>
    <property type="match status" value="1"/>
</dbReference>
<comment type="pathway">
    <text evidence="1">Porphyrin-containing compound metabolism; protoporphyrin-IX biosynthesis; protoporphyrinogen-IX from coproporphyrinogen-III (O2 route): step 1/1.</text>
</comment>
<gene>
    <name evidence="7" type="ORF">PANT1444_LOCUS7954</name>
</gene>
<evidence type="ECO:0000256" key="4">
    <source>
        <dbReference type="ARBA" id="ARBA00012869"/>
    </source>
</evidence>